<proteinExistence type="predicted"/>
<name>A0ABQ2EAW8_9GAMM</name>
<dbReference type="Proteomes" id="UP000599009">
    <property type="component" value="Unassembled WGS sequence"/>
</dbReference>
<gene>
    <name evidence="1" type="ORF">GCM10011394_10070</name>
</gene>
<evidence type="ECO:0000313" key="1">
    <source>
        <dbReference type="EMBL" id="GGK02958.1"/>
    </source>
</evidence>
<sequence>MPYAFAEQRDFRRESVPVGGVFLDRYRLLSPCDHESAWISDGLATDLVAFISPRVDELPVAEELA</sequence>
<protein>
    <submittedName>
        <fullName evidence="1">Uncharacterized protein</fullName>
    </submittedName>
</protein>
<reference evidence="2" key="1">
    <citation type="journal article" date="2019" name="Int. J. Syst. Evol. Microbiol.">
        <title>The Global Catalogue of Microorganisms (GCM) 10K type strain sequencing project: providing services to taxonomists for standard genome sequencing and annotation.</title>
        <authorList>
            <consortium name="The Broad Institute Genomics Platform"/>
            <consortium name="The Broad Institute Genome Sequencing Center for Infectious Disease"/>
            <person name="Wu L."/>
            <person name="Ma J."/>
        </authorList>
    </citation>
    <scope>NUCLEOTIDE SEQUENCE [LARGE SCALE GENOMIC DNA]</scope>
    <source>
        <strain evidence="2">CGMCC 1.8985</strain>
    </source>
</reference>
<dbReference type="EMBL" id="BMME01000001">
    <property type="protein sequence ID" value="GGK02958.1"/>
    <property type="molecule type" value="Genomic_DNA"/>
</dbReference>
<evidence type="ECO:0000313" key="2">
    <source>
        <dbReference type="Proteomes" id="UP000599009"/>
    </source>
</evidence>
<accession>A0ABQ2EAW8</accession>
<organism evidence="1 2">
    <name type="scientific">Luteimonas terricola</name>
    <dbReference type="NCBI Taxonomy" id="645597"/>
    <lineage>
        <taxon>Bacteria</taxon>
        <taxon>Pseudomonadati</taxon>
        <taxon>Pseudomonadota</taxon>
        <taxon>Gammaproteobacteria</taxon>
        <taxon>Lysobacterales</taxon>
        <taxon>Lysobacteraceae</taxon>
        <taxon>Luteimonas</taxon>
    </lineage>
</organism>
<comment type="caution">
    <text evidence="1">The sequence shown here is derived from an EMBL/GenBank/DDBJ whole genome shotgun (WGS) entry which is preliminary data.</text>
</comment>
<keyword evidence="2" id="KW-1185">Reference proteome</keyword>